<evidence type="ECO:0000256" key="1">
    <source>
        <dbReference type="SAM" id="MobiDB-lite"/>
    </source>
</evidence>
<evidence type="ECO:0000259" key="3">
    <source>
        <dbReference type="Pfam" id="PF13962"/>
    </source>
</evidence>
<feature type="transmembrane region" description="Helical" evidence="2">
    <location>
        <begin position="256"/>
        <end position="275"/>
    </location>
</feature>
<reference evidence="4 5" key="1">
    <citation type="submission" date="2024-01" db="EMBL/GenBank/DDBJ databases">
        <authorList>
            <person name="Waweru B."/>
        </authorList>
    </citation>
    <scope>NUCLEOTIDE SEQUENCE [LARGE SCALE GENOMIC DNA]</scope>
</reference>
<name>A0AAV1SL92_9ROSI</name>
<accession>A0AAV1SL92</accession>
<feature type="transmembrane region" description="Helical" evidence="2">
    <location>
        <begin position="331"/>
        <end position="356"/>
    </location>
</feature>
<organism evidence="4 5">
    <name type="scientific">Dovyalis caffra</name>
    <dbReference type="NCBI Taxonomy" id="77055"/>
    <lineage>
        <taxon>Eukaryota</taxon>
        <taxon>Viridiplantae</taxon>
        <taxon>Streptophyta</taxon>
        <taxon>Embryophyta</taxon>
        <taxon>Tracheophyta</taxon>
        <taxon>Spermatophyta</taxon>
        <taxon>Magnoliopsida</taxon>
        <taxon>eudicotyledons</taxon>
        <taxon>Gunneridae</taxon>
        <taxon>Pentapetalae</taxon>
        <taxon>rosids</taxon>
        <taxon>fabids</taxon>
        <taxon>Malpighiales</taxon>
        <taxon>Salicaceae</taxon>
        <taxon>Flacourtieae</taxon>
        <taxon>Dovyalis</taxon>
    </lineage>
</organism>
<feature type="compositionally biased region" description="Polar residues" evidence="1">
    <location>
        <begin position="43"/>
        <end position="53"/>
    </location>
</feature>
<dbReference type="InterPro" id="IPR026961">
    <property type="entry name" value="PGG_dom"/>
</dbReference>
<dbReference type="Pfam" id="PF13962">
    <property type="entry name" value="PGG"/>
    <property type="match status" value="1"/>
</dbReference>
<gene>
    <name evidence="4" type="ORF">DCAF_LOCUS23896</name>
</gene>
<dbReference type="AlphaFoldDB" id="A0AAV1SL92"/>
<keyword evidence="2" id="KW-0472">Membrane</keyword>
<feature type="region of interest" description="Disordered" evidence="1">
    <location>
        <begin position="28"/>
        <end position="74"/>
    </location>
</feature>
<evidence type="ECO:0000313" key="5">
    <source>
        <dbReference type="Proteomes" id="UP001314170"/>
    </source>
</evidence>
<comment type="caution">
    <text evidence="4">The sequence shown here is derived from an EMBL/GenBank/DDBJ whole genome shotgun (WGS) entry which is preliminary data.</text>
</comment>
<feature type="domain" description="PGG" evidence="3">
    <location>
        <begin position="244"/>
        <end position="354"/>
    </location>
</feature>
<dbReference type="PANTHER" id="PTHR24177">
    <property type="entry name" value="CASKIN"/>
    <property type="match status" value="1"/>
</dbReference>
<protein>
    <recommendedName>
        <fullName evidence="3">PGG domain-containing protein</fullName>
    </recommendedName>
</protein>
<dbReference type="EMBL" id="CAWUPB010001184">
    <property type="protein sequence ID" value="CAK7351523.1"/>
    <property type="molecule type" value="Genomic_DNA"/>
</dbReference>
<feature type="compositionally biased region" description="Low complexity" evidence="1">
    <location>
        <begin position="54"/>
        <end position="68"/>
    </location>
</feature>
<keyword evidence="5" id="KW-1185">Reference proteome</keyword>
<proteinExistence type="predicted"/>
<dbReference type="InterPro" id="IPR036770">
    <property type="entry name" value="Ankyrin_rpt-contain_sf"/>
</dbReference>
<dbReference type="PANTHER" id="PTHR24177:SF331">
    <property type="entry name" value="PGG DOMAIN-CONTAINING PROTEIN"/>
    <property type="match status" value="1"/>
</dbReference>
<evidence type="ECO:0000256" key="2">
    <source>
        <dbReference type="SAM" id="Phobius"/>
    </source>
</evidence>
<dbReference type="Gene3D" id="1.25.40.20">
    <property type="entry name" value="Ankyrin repeat-containing domain"/>
    <property type="match status" value="1"/>
</dbReference>
<keyword evidence="2" id="KW-1133">Transmembrane helix</keyword>
<dbReference type="GO" id="GO:0016020">
    <property type="term" value="C:membrane"/>
    <property type="evidence" value="ECO:0007669"/>
    <property type="project" value="TreeGrafter"/>
</dbReference>
<keyword evidence="2" id="KW-0812">Transmembrane</keyword>
<feature type="transmembrane region" description="Helical" evidence="2">
    <location>
        <begin position="363"/>
        <end position="384"/>
    </location>
</feature>
<dbReference type="Proteomes" id="UP001314170">
    <property type="component" value="Unassembled WGS sequence"/>
</dbReference>
<feature type="transmembrane region" description="Helical" evidence="2">
    <location>
        <begin position="287"/>
        <end position="311"/>
    </location>
</feature>
<sequence length="463" mass="51551">MATKIVGREKKHVFAFRLAEILIEQEGSWDPDEGIKYEPEVVPTSNPSQNIGGQTSADQSSDASTTDSEQGDQKNVLQSKEIVEVQSQPAQTSASKPLLTSKEKPLFTAARQGIEEIVSVILEQHPQAIEQLDDDRRSILDVAVMYRKNEIFSLVKRKKVPLARLRRRIDKERNTLLHHVADMTHYSGGTRPGPALQLQEEMQWFERVKKVIPSHYATLPNKKGDTAKELFEKSHKDQLENAQKWIKDTAQSCSTVAALVATVVFAAAYTVPGGSDEKGTPNFIKSPYFLVFTASDVVSLASSLTSLVVFLSMLTSPFELEDFLVSLPRKLIIGFTFLFFSVMTTMLSFGTTILILIQSEKKLTTLLLSTAAFLPVSVFVIMQFRLYVSLMGSTINFLNITKKALRSCFVPRLRGGKSSSELGIGGLSSMKSLILAGLCYGVNYRQPNYRWPHSAENEKVCKM</sequence>
<evidence type="ECO:0000313" key="4">
    <source>
        <dbReference type="EMBL" id="CAK7351523.1"/>
    </source>
</evidence>